<feature type="non-terminal residue" evidence="2">
    <location>
        <position position="78"/>
    </location>
</feature>
<name>A0AA38BQI0_TAXCH</name>
<evidence type="ECO:0000256" key="1">
    <source>
        <dbReference type="SAM" id="MobiDB-lite"/>
    </source>
</evidence>
<dbReference type="EMBL" id="JAHRHJ020003813">
    <property type="protein sequence ID" value="KAH9288785.1"/>
    <property type="molecule type" value="Genomic_DNA"/>
</dbReference>
<gene>
    <name evidence="2" type="ORF">KI387_032902</name>
</gene>
<organism evidence="2 3">
    <name type="scientific">Taxus chinensis</name>
    <name type="common">Chinese yew</name>
    <name type="synonym">Taxus wallichiana var. chinensis</name>
    <dbReference type="NCBI Taxonomy" id="29808"/>
    <lineage>
        <taxon>Eukaryota</taxon>
        <taxon>Viridiplantae</taxon>
        <taxon>Streptophyta</taxon>
        <taxon>Embryophyta</taxon>
        <taxon>Tracheophyta</taxon>
        <taxon>Spermatophyta</taxon>
        <taxon>Pinopsida</taxon>
        <taxon>Pinidae</taxon>
        <taxon>Conifers II</taxon>
        <taxon>Cupressales</taxon>
        <taxon>Taxaceae</taxon>
        <taxon>Taxus</taxon>
    </lineage>
</organism>
<dbReference type="AlphaFoldDB" id="A0AA38BQI0"/>
<protein>
    <submittedName>
        <fullName evidence="2">Uncharacterized protein</fullName>
    </submittedName>
</protein>
<keyword evidence="3" id="KW-1185">Reference proteome</keyword>
<feature type="non-terminal residue" evidence="2">
    <location>
        <position position="1"/>
    </location>
</feature>
<sequence>SIRELAMVRQGNRAAINHGATNNGEGISTGPMRTSPKPTKQIFRAKFLQRAEPIEEVAQNDVHDVEAYGDEYMQLILQ</sequence>
<dbReference type="Proteomes" id="UP000824469">
    <property type="component" value="Unassembled WGS sequence"/>
</dbReference>
<accession>A0AA38BQI0</accession>
<proteinExistence type="predicted"/>
<feature type="region of interest" description="Disordered" evidence="1">
    <location>
        <begin position="15"/>
        <end position="37"/>
    </location>
</feature>
<evidence type="ECO:0000313" key="2">
    <source>
        <dbReference type="EMBL" id="KAH9288785.1"/>
    </source>
</evidence>
<comment type="caution">
    <text evidence="2">The sequence shown here is derived from an EMBL/GenBank/DDBJ whole genome shotgun (WGS) entry which is preliminary data.</text>
</comment>
<evidence type="ECO:0000313" key="3">
    <source>
        <dbReference type="Proteomes" id="UP000824469"/>
    </source>
</evidence>
<reference evidence="2 3" key="1">
    <citation type="journal article" date="2021" name="Nat. Plants">
        <title>The Taxus genome provides insights into paclitaxel biosynthesis.</title>
        <authorList>
            <person name="Xiong X."/>
            <person name="Gou J."/>
            <person name="Liao Q."/>
            <person name="Li Y."/>
            <person name="Zhou Q."/>
            <person name="Bi G."/>
            <person name="Li C."/>
            <person name="Du R."/>
            <person name="Wang X."/>
            <person name="Sun T."/>
            <person name="Guo L."/>
            <person name="Liang H."/>
            <person name="Lu P."/>
            <person name="Wu Y."/>
            <person name="Zhang Z."/>
            <person name="Ro D.K."/>
            <person name="Shang Y."/>
            <person name="Huang S."/>
            <person name="Yan J."/>
        </authorList>
    </citation>
    <scope>NUCLEOTIDE SEQUENCE [LARGE SCALE GENOMIC DNA]</scope>
    <source>
        <strain evidence="2">Ta-2019</strain>
    </source>
</reference>